<feature type="compositionally biased region" description="Acidic residues" evidence="1">
    <location>
        <begin position="1"/>
        <end position="18"/>
    </location>
</feature>
<keyword evidence="3" id="KW-1185">Reference proteome</keyword>
<sequence>MNDSDGEGDGEGDSDGGESDSGSDHDPLEPVAGEVRCVPSLFPSLRSPTIYFDYPANLRSLGIQRPVSPGSEFVAEDLGGRKIFYKCVWERNCVKNAFVRAGFRRKLQSHALPFLRL</sequence>
<gene>
    <name evidence="2" type="ORF">TeGR_g9801</name>
</gene>
<evidence type="ECO:0000313" key="3">
    <source>
        <dbReference type="Proteomes" id="UP001165060"/>
    </source>
</evidence>
<proteinExistence type="predicted"/>
<evidence type="ECO:0000256" key="1">
    <source>
        <dbReference type="SAM" id="MobiDB-lite"/>
    </source>
</evidence>
<organism evidence="2 3">
    <name type="scientific">Tetraparma gracilis</name>
    <dbReference type="NCBI Taxonomy" id="2962635"/>
    <lineage>
        <taxon>Eukaryota</taxon>
        <taxon>Sar</taxon>
        <taxon>Stramenopiles</taxon>
        <taxon>Ochrophyta</taxon>
        <taxon>Bolidophyceae</taxon>
        <taxon>Parmales</taxon>
        <taxon>Triparmaceae</taxon>
        <taxon>Tetraparma</taxon>
    </lineage>
</organism>
<reference evidence="2 3" key="1">
    <citation type="journal article" date="2023" name="Commun. Biol.">
        <title>Genome analysis of Parmales, the sister group of diatoms, reveals the evolutionary specialization of diatoms from phago-mixotrophs to photoautotrophs.</title>
        <authorList>
            <person name="Ban H."/>
            <person name="Sato S."/>
            <person name="Yoshikawa S."/>
            <person name="Yamada K."/>
            <person name="Nakamura Y."/>
            <person name="Ichinomiya M."/>
            <person name="Sato N."/>
            <person name="Blanc-Mathieu R."/>
            <person name="Endo H."/>
            <person name="Kuwata A."/>
            <person name="Ogata H."/>
        </authorList>
    </citation>
    <scope>NUCLEOTIDE SEQUENCE [LARGE SCALE GENOMIC DNA]</scope>
</reference>
<evidence type="ECO:0000313" key="2">
    <source>
        <dbReference type="EMBL" id="GMI26023.1"/>
    </source>
</evidence>
<dbReference type="EMBL" id="BRYB01004125">
    <property type="protein sequence ID" value="GMI26023.1"/>
    <property type="molecule type" value="Genomic_DNA"/>
</dbReference>
<comment type="caution">
    <text evidence="2">The sequence shown here is derived from an EMBL/GenBank/DDBJ whole genome shotgun (WGS) entry which is preliminary data.</text>
</comment>
<name>A0ABQ6MHC6_9STRA</name>
<protein>
    <submittedName>
        <fullName evidence="2">Uncharacterized protein</fullName>
    </submittedName>
</protein>
<feature type="region of interest" description="Disordered" evidence="1">
    <location>
        <begin position="1"/>
        <end position="31"/>
    </location>
</feature>
<dbReference type="Proteomes" id="UP001165060">
    <property type="component" value="Unassembled WGS sequence"/>
</dbReference>
<accession>A0ABQ6MHC6</accession>